<keyword evidence="2 10" id="KW-0812">Transmembrane</keyword>
<dbReference type="Proteomes" id="UP000623129">
    <property type="component" value="Unassembled WGS sequence"/>
</dbReference>
<evidence type="ECO:0000259" key="11">
    <source>
        <dbReference type="PROSITE" id="PS51758"/>
    </source>
</evidence>
<keyword evidence="6 10" id="KW-0472">Membrane</keyword>
<feature type="domain" description="Letm1 RBD" evidence="11">
    <location>
        <begin position="152"/>
        <end position="354"/>
    </location>
</feature>
<comment type="caution">
    <text evidence="12">The sequence shown here is derived from an EMBL/GenBank/DDBJ whole genome shotgun (WGS) entry which is preliminary data.</text>
</comment>
<gene>
    <name evidence="12" type="ORF">FCM35_KLT04735</name>
</gene>
<dbReference type="AlphaFoldDB" id="A0A833R4A6"/>
<name>A0A833R4A6_9POAL</name>
<dbReference type="OrthoDB" id="275278at2759"/>
<organism evidence="12 13">
    <name type="scientific">Carex littledalei</name>
    <dbReference type="NCBI Taxonomy" id="544730"/>
    <lineage>
        <taxon>Eukaryota</taxon>
        <taxon>Viridiplantae</taxon>
        <taxon>Streptophyta</taxon>
        <taxon>Embryophyta</taxon>
        <taxon>Tracheophyta</taxon>
        <taxon>Spermatophyta</taxon>
        <taxon>Magnoliopsida</taxon>
        <taxon>Liliopsida</taxon>
        <taxon>Poales</taxon>
        <taxon>Cyperaceae</taxon>
        <taxon>Cyperoideae</taxon>
        <taxon>Cariceae</taxon>
        <taxon>Carex</taxon>
        <taxon>Carex subgen. Euthyceras</taxon>
    </lineage>
</organism>
<sequence>MEDKMQIKSEEDRKEKIDQQAKEKADKKHLQIDPLTNSEYANREKLGINFHHWKGNFMSAVRHYWHGTKLLWTDTKISSKLLLKLINGKELSRREQRQLTHTTSDILKLIPFSVFIVVPFMEFLIPILLKVFPNMIPSTFKGEMQNKEKLKRKLKARMEYTKFLQETSKEMEKEIGRTQSSEIKKTAEDLDEFMSKVRTGDSVSDHEILCFAKLFDDELVLDNLNRPRLLSMCNIMGIQHIMSDDEMRVLLASTLTQLKDDDILIWQKGIKSLSDYELELACRCRGYLGLSKKQMCLKLRDWLDLSLNHAVPISLLILSRPFAVSDKVSCVEALRGAISSLPDSVVRTLGTVLPSDSERKRKLEFLEMQEALIKEEERERALAAQKAEEHVRNKME</sequence>
<dbReference type="PANTHER" id="PTHR14009:SF1">
    <property type="entry name" value="MITOCHONDRIAL PROTON_CALCIUM EXCHANGER PROTEIN"/>
    <property type="match status" value="1"/>
</dbReference>
<evidence type="ECO:0000256" key="9">
    <source>
        <dbReference type="SAM" id="MobiDB-lite"/>
    </source>
</evidence>
<evidence type="ECO:0000313" key="13">
    <source>
        <dbReference type="Proteomes" id="UP000623129"/>
    </source>
</evidence>
<evidence type="ECO:0000256" key="8">
    <source>
        <dbReference type="SAM" id="Coils"/>
    </source>
</evidence>
<keyword evidence="3" id="KW-0999">Mitochondrion inner membrane</keyword>
<evidence type="ECO:0000256" key="4">
    <source>
        <dbReference type="ARBA" id="ARBA00022989"/>
    </source>
</evidence>
<evidence type="ECO:0000256" key="2">
    <source>
        <dbReference type="ARBA" id="ARBA00022692"/>
    </source>
</evidence>
<feature type="coiled-coil region" evidence="8">
    <location>
        <begin position="366"/>
        <end position="393"/>
    </location>
</feature>
<dbReference type="GO" id="GO:0030003">
    <property type="term" value="P:intracellular monoatomic cation homeostasis"/>
    <property type="evidence" value="ECO:0007669"/>
    <property type="project" value="TreeGrafter"/>
</dbReference>
<feature type="region of interest" description="Disordered" evidence="9">
    <location>
        <begin position="1"/>
        <end position="25"/>
    </location>
</feature>
<evidence type="ECO:0000256" key="3">
    <source>
        <dbReference type="ARBA" id="ARBA00022792"/>
    </source>
</evidence>
<dbReference type="PANTHER" id="PTHR14009">
    <property type="entry name" value="LEUCINE ZIPPER-EF-HAND CONTAINING TRANSMEMBRANE PROTEIN"/>
    <property type="match status" value="1"/>
</dbReference>
<evidence type="ECO:0000313" key="12">
    <source>
        <dbReference type="EMBL" id="KAF3329404.1"/>
    </source>
</evidence>
<dbReference type="GO" id="GO:0043022">
    <property type="term" value="F:ribosome binding"/>
    <property type="evidence" value="ECO:0007669"/>
    <property type="project" value="InterPro"/>
</dbReference>
<protein>
    <submittedName>
        <fullName evidence="12">LETM1 and EF-hand domain-containing protein 1</fullName>
    </submittedName>
</protein>
<evidence type="ECO:0000256" key="1">
    <source>
        <dbReference type="ARBA" id="ARBA00004434"/>
    </source>
</evidence>
<keyword evidence="13" id="KW-1185">Reference proteome</keyword>
<dbReference type="Pfam" id="PF07766">
    <property type="entry name" value="LETM1_RBD"/>
    <property type="match status" value="1"/>
</dbReference>
<feature type="transmembrane region" description="Helical" evidence="10">
    <location>
        <begin position="106"/>
        <end position="129"/>
    </location>
</feature>
<proteinExistence type="predicted"/>
<accession>A0A833R4A6</accession>
<evidence type="ECO:0000256" key="5">
    <source>
        <dbReference type="ARBA" id="ARBA00023128"/>
    </source>
</evidence>
<keyword evidence="4 10" id="KW-1133">Transmembrane helix</keyword>
<evidence type="ECO:0000256" key="6">
    <source>
        <dbReference type="ARBA" id="ARBA00023136"/>
    </source>
</evidence>
<keyword evidence="8" id="KW-0175">Coiled coil</keyword>
<dbReference type="InterPro" id="IPR044202">
    <property type="entry name" value="LETM1/MDM38-like"/>
</dbReference>
<reference evidence="12" key="1">
    <citation type="submission" date="2020-01" db="EMBL/GenBank/DDBJ databases">
        <title>Genome sequence of Kobresia littledalei, the first chromosome-level genome in the family Cyperaceae.</title>
        <authorList>
            <person name="Qu G."/>
        </authorList>
    </citation>
    <scope>NUCLEOTIDE SEQUENCE</scope>
    <source>
        <strain evidence="12">C.B.Clarke</strain>
        <tissue evidence="12">Leaf</tissue>
    </source>
</reference>
<dbReference type="InterPro" id="IPR033122">
    <property type="entry name" value="LETM1-like_RBD"/>
</dbReference>
<dbReference type="EMBL" id="SWLB01000014">
    <property type="protein sequence ID" value="KAF3329404.1"/>
    <property type="molecule type" value="Genomic_DNA"/>
</dbReference>
<dbReference type="GO" id="GO:0005743">
    <property type="term" value="C:mitochondrial inner membrane"/>
    <property type="evidence" value="ECO:0007669"/>
    <property type="project" value="UniProtKB-SubCell"/>
</dbReference>
<evidence type="ECO:0000256" key="7">
    <source>
        <dbReference type="PROSITE-ProRule" id="PRU01094"/>
    </source>
</evidence>
<dbReference type="PROSITE" id="PS51758">
    <property type="entry name" value="LETM1_RBD"/>
    <property type="match status" value="1"/>
</dbReference>
<keyword evidence="5 7" id="KW-0496">Mitochondrion</keyword>
<comment type="subcellular location">
    <subcellularLocation>
        <location evidence="1">Mitochondrion inner membrane</location>
        <topology evidence="1">Single-pass membrane protein</topology>
    </subcellularLocation>
</comment>
<evidence type="ECO:0000256" key="10">
    <source>
        <dbReference type="SAM" id="Phobius"/>
    </source>
</evidence>